<organism evidence="2 3">
    <name type="scientific">Sphingomonas psychrotolerans</name>
    <dbReference type="NCBI Taxonomy" id="1327635"/>
    <lineage>
        <taxon>Bacteria</taxon>
        <taxon>Pseudomonadati</taxon>
        <taxon>Pseudomonadota</taxon>
        <taxon>Alphaproteobacteria</taxon>
        <taxon>Sphingomonadales</taxon>
        <taxon>Sphingomonadaceae</taxon>
        <taxon>Sphingomonas</taxon>
    </lineage>
</organism>
<dbReference type="AlphaFoldDB" id="A0A2K8MK96"/>
<gene>
    <name evidence="2" type="ORF">CVN68_14230</name>
</gene>
<dbReference type="OrthoDB" id="1425103at2"/>
<dbReference type="InterPro" id="IPR014914">
    <property type="entry name" value="RES_dom"/>
</dbReference>
<dbReference type="InterPro" id="IPR041206">
    <property type="entry name" value="HEPN/RES_NTD1"/>
</dbReference>
<dbReference type="SMART" id="SM00953">
    <property type="entry name" value="RES"/>
    <property type="match status" value="1"/>
</dbReference>
<evidence type="ECO:0000313" key="2">
    <source>
        <dbReference type="EMBL" id="ATY32976.1"/>
    </source>
</evidence>
<dbReference type="Pfam" id="PF08808">
    <property type="entry name" value="RES"/>
    <property type="match status" value="1"/>
</dbReference>
<reference evidence="2 3" key="1">
    <citation type="submission" date="2017-11" db="EMBL/GenBank/DDBJ databases">
        <title>Complete genome sequence of Sphingomonas sp. Strain Cra20, a psychrotolerant potential plant growth promoting rhizobacteria.</title>
        <authorList>
            <person name="Luo Y."/>
        </authorList>
    </citation>
    <scope>NUCLEOTIDE SEQUENCE [LARGE SCALE GENOMIC DNA]</scope>
    <source>
        <strain evidence="2 3">Cra20</strain>
    </source>
</reference>
<dbReference type="Pfam" id="PF18870">
    <property type="entry name" value="HEPN_RES_NTD1"/>
    <property type="match status" value="1"/>
</dbReference>
<accession>A0A2K8MK96</accession>
<dbReference type="RefSeq" id="WP_100282781.1">
    <property type="nucleotide sequence ID" value="NZ_CP024923.1"/>
</dbReference>
<dbReference type="EMBL" id="CP024923">
    <property type="protein sequence ID" value="ATY32976.1"/>
    <property type="molecule type" value="Genomic_DNA"/>
</dbReference>
<dbReference type="Proteomes" id="UP000229081">
    <property type="component" value="Chromosome"/>
</dbReference>
<sequence>MHRPIRRNRQAPLNVCWQCIGEDIVSAEIRAEQPRRTCSYCRIRRAAIRLDDLARRVDPVFQNIVGEAEAGFVVRDGNPDWAPNGEYPSQIMTEILEADTDEIGRDLVSALAERHRFHVNDGGFDYYDDTSDVYTILDAEDDWFGRGWESFCDELKHQRRFFLDQSAHVLDEIFGPILREEWPPGSAISTIGPDTHHTHIFRARDANERGEQEKIYRQRRRRLGAPPPGVAGSGRMNAAGISVFYGSFDRDTCVAELRTPVGGFAIVGRFEILRPLRVLDLTRLEADPERMSYFDEHYAQRMAYSAFMRGFHAEVRRAVIPGRETLDYLPTQVIAEYLWSRAEPGIDGIVFGSAQITDSANNVVLFPNAASVEGADEETERKIRYFHHRPARSDEDADEEDQQDRDWITFEPQAGADVDAPANDPNNDDNWLAGLLEPVDRVPDLGPALRLGDHEVSRIRVDGIRYVTHPIQVEFDEWEDHGLF</sequence>
<keyword evidence="3" id="KW-1185">Reference proteome</keyword>
<dbReference type="KEGG" id="sphc:CVN68_14230"/>
<feature type="domain" description="RES" evidence="1">
    <location>
        <begin position="219"/>
        <end position="376"/>
    </location>
</feature>
<name>A0A2K8MK96_9SPHN</name>
<evidence type="ECO:0000313" key="3">
    <source>
        <dbReference type="Proteomes" id="UP000229081"/>
    </source>
</evidence>
<evidence type="ECO:0000259" key="1">
    <source>
        <dbReference type="SMART" id="SM00953"/>
    </source>
</evidence>
<proteinExistence type="predicted"/>
<protein>
    <submittedName>
        <fullName evidence="2">RES domain-containing protein</fullName>
    </submittedName>
</protein>